<evidence type="ECO:0000313" key="21">
    <source>
        <dbReference type="EMBL" id="RAI82550.1"/>
    </source>
</evidence>
<dbReference type="GO" id="GO:0005737">
    <property type="term" value="C:cytoplasm"/>
    <property type="evidence" value="ECO:0007669"/>
    <property type="project" value="UniProtKB-SubCell"/>
</dbReference>
<keyword evidence="17" id="KW-0170">Cobalt</keyword>
<dbReference type="AlphaFoldDB" id="A0A2G5NSU8"/>
<evidence type="ECO:0000259" key="19">
    <source>
        <dbReference type="Pfam" id="PF01761"/>
    </source>
</evidence>
<evidence type="ECO:0000259" key="20">
    <source>
        <dbReference type="Pfam" id="PF24621"/>
    </source>
</evidence>
<keyword evidence="11" id="KW-0479">Metal-binding</keyword>
<dbReference type="Pfam" id="PF01761">
    <property type="entry name" value="DHQ_synthase"/>
    <property type="match status" value="1"/>
</dbReference>
<feature type="domain" description="3-dehydroquinate synthase C-terminal" evidence="20">
    <location>
        <begin position="178"/>
        <end position="325"/>
    </location>
</feature>
<dbReference type="GO" id="GO:0003856">
    <property type="term" value="F:3-dehydroquinate synthase activity"/>
    <property type="evidence" value="ECO:0007669"/>
    <property type="project" value="UniProtKB-UniRule"/>
</dbReference>
<evidence type="ECO:0000256" key="9">
    <source>
        <dbReference type="ARBA" id="ARBA00022490"/>
    </source>
</evidence>
<dbReference type="InterPro" id="IPR016037">
    <property type="entry name" value="DHQ_synth_AroB"/>
</dbReference>
<evidence type="ECO:0000256" key="17">
    <source>
        <dbReference type="ARBA" id="ARBA00023285"/>
    </source>
</evidence>
<keyword evidence="12" id="KW-0547">Nucleotide-binding</keyword>
<dbReference type="EMBL" id="MJBI02000001">
    <property type="protein sequence ID" value="RAI82550.1"/>
    <property type="molecule type" value="Genomic_DNA"/>
</dbReference>
<dbReference type="EC" id="4.2.3.4" evidence="7 18"/>
<evidence type="ECO:0000256" key="15">
    <source>
        <dbReference type="ARBA" id="ARBA00023141"/>
    </source>
</evidence>
<evidence type="ECO:0000256" key="6">
    <source>
        <dbReference type="ARBA" id="ARBA00005412"/>
    </source>
</evidence>
<gene>
    <name evidence="21" type="ORF">BFS35_002355</name>
</gene>
<accession>A0A2G5NSU8</accession>
<dbReference type="GO" id="GO:0046872">
    <property type="term" value="F:metal ion binding"/>
    <property type="evidence" value="ECO:0007669"/>
    <property type="project" value="UniProtKB-KW"/>
</dbReference>
<evidence type="ECO:0000256" key="5">
    <source>
        <dbReference type="ARBA" id="ARBA00004661"/>
    </source>
</evidence>
<dbReference type="GO" id="GO:0009073">
    <property type="term" value="P:aromatic amino acid family biosynthetic process"/>
    <property type="evidence" value="ECO:0007669"/>
    <property type="project" value="UniProtKB-KW"/>
</dbReference>
<comment type="cofactor">
    <cofactor evidence="2">
        <name>NAD(+)</name>
        <dbReference type="ChEBI" id="CHEBI:57540"/>
    </cofactor>
</comment>
<keyword evidence="14" id="KW-0520">NAD</keyword>
<comment type="subcellular location">
    <subcellularLocation>
        <location evidence="4">Cytoplasm</location>
    </subcellularLocation>
</comment>
<evidence type="ECO:0000256" key="14">
    <source>
        <dbReference type="ARBA" id="ARBA00023027"/>
    </source>
</evidence>
<evidence type="ECO:0000256" key="2">
    <source>
        <dbReference type="ARBA" id="ARBA00001911"/>
    </source>
</evidence>
<dbReference type="SUPFAM" id="SSF56796">
    <property type="entry name" value="Dehydroquinate synthase-like"/>
    <property type="match status" value="1"/>
</dbReference>
<dbReference type="GO" id="GO:0008652">
    <property type="term" value="P:amino acid biosynthetic process"/>
    <property type="evidence" value="ECO:0007669"/>
    <property type="project" value="UniProtKB-KW"/>
</dbReference>
<evidence type="ECO:0000256" key="12">
    <source>
        <dbReference type="ARBA" id="ARBA00022741"/>
    </source>
</evidence>
<feature type="domain" description="3-dehydroquinate synthase N-terminal" evidence="19">
    <location>
        <begin position="65"/>
        <end position="175"/>
    </location>
</feature>
<reference evidence="21 22" key="1">
    <citation type="journal article" date="2018" name="Front. Microbiol.">
        <title>Description and Comparative Genomics of Macrococcus caseolyticus subsp. hominis subsp. nov., Macrococcus goetzii sp. nov., Macrococcus epidermidis sp. nov., and Macrococcus bohemicus sp. nov., Novel Macrococci From Human Clinical Material With Virulence Potential and Suspected Uptake of Foreign DNA by Natural Transformation.</title>
        <authorList>
            <person name="Maslanova I."/>
            <person name="Wertheimer Z."/>
            <person name="Sedlacek I."/>
            <person name="Svec P."/>
            <person name="Indrakova A."/>
            <person name="Kovarovic V."/>
            <person name="Schumann P."/>
            <person name="Sproer C."/>
            <person name="Kralova S."/>
            <person name="Sedo O."/>
            <person name="Kristofova L."/>
            <person name="Vrbovska V."/>
            <person name="Fuzik T."/>
            <person name="Petras P."/>
            <person name="Zdrahal Z."/>
            <person name="Ruzickova V."/>
            <person name="Doskar J."/>
            <person name="Pantucek R."/>
        </authorList>
    </citation>
    <scope>NUCLEOTIDE SEQUENCE [LARGE SCALE GENOMIC DNA]</scope>
    <source>
        <strain evidence="21 22">CCM 4927</strain>
    </source>
</reference>
<dbReference type="InterPro" id="IPR030963">
    <property type="entry name" value="DHQ_synth_fam"/>
</dbReference>
<dbReference type="NCBIfam" id="TIGR01357">
    <property type="entry name" value="aroB"/>
    <property type="match status" value="1"/>
</dbReference>
<dbReference type="Proteomes" id="UP000229523">
    <property type="component" value="Unassembled WGS sequence"/>
</dbReference>
<dbReference type="InterPro" id="IPR050071">
    <property type="entry name" value="Dehydroquinate_synthase"/>
</dbReference>
<comment type="similarity">
    <text evidence="6">Belongs to the sugar phosphate cyclases superfamily. Dehydroquinate synthase family.</text>
</comment>
<evidence type="ECO:0000256" key="3">
    <source>
        <dbReference type="ARBA" id="ARBA00001941"/>
    </source>
</evidence>
<evidence type="ECO:0000256" key="1">
    <source>
        <dbReference type="ARBA" id="ARBA00001393"/>
    </source>
</evidence>
<evidence type="ECO:0000256" key="10">
    <source>
        <dbReference type="ARBA" id="ARBA00022605"/>
    </source>
</evidence>
<evidence type="ECO:0000256" key="18">
    <source>
        <dbReference type="NCBIfam" id="TIGR01357"/>
    </source>
</evidence>
<evidence type="ECO:0000256" key="7">
    <source>
        <dbReference type="ARBA" id="ARBA00013031"/>
    </source>
</evidence>
<dbReference type="RefSeq" id="WP_099578208.1">
    <property type="nucleotide sequence ID" value="NZ_MJBI02000001.1"/>
</dbReference>
<dbReference type="PANTHER" id="PTHR43622:SF7">
    <property type="entry name" value="3-DEHYDROQUINATE SYNTHASE, CHLOROPLASTIC"/>
    <property type="match status" value="1"/>
</dbReference>
<dbReference type="GO" id="GO:0009423">
    <property type="term" value="P:chorismate biosynthetic process"/>
    <property type="evidence" value="ECO:0007669"/>
    <property type="project" value="UniProtKB-UniRule"/>
</dbReference>
<keyword evidence="16 21" id="KW-0456">Lyase</keyword>
<evidence type="ECO:0000256" key="4">
    <source>
        <dbReference type="ARBA" id="ARBA00004496"/>
    </source>
</evidence>
<evidence type="ECO:0000256" key="11">
    <source>
        <dbReference type="ARBA" id="ARBA00022723"/>
    </source>
</evidence>
<dbReference type="InterPro" id="IPR030960">
    <property type="entry name" value="DHQS/DOIS_N"/>
</dbReference>
<keyword evidence="10" id="KW-0028">Amino-acid biosynthesis</keyword>
<evidence type="ECO:0000313" key="22">
    <source>
        <dbReference type="Proteomes" id="UP000229523"/>
    </source>
</evidence>
<evidence type="ECO:0000256" key="8">
    <source>
        <dbReference type="ARBA" id="ARBA00017684"/>
    </source>
</evidence>
<organism evidence="21 22">
    <name type="scientific">Macrococcoides goetzii</name>
    <dbReference type="NCBI Taxonomy" id="1891097"/>
    <lineage>
        <taxon>Bacteria</taxon>
        <taxon>Bacillati</taxon>
        <taxon>Bacillota</taxon>
        <taxon>Bacilli</taxon>
        <taxon>Bacillales</taxon>
        <taxon>Staphylococcaceae</taxon>
        <taxon>Macrococcoides</taxon>
    </lineage>
</organism>
<protein>
    <recommendedName>
        <fullName evidence="8 18">3-dehydroquinate synthase</fullName>
        <ecNumber evidence="7 18">4.2.3.4</ecNumber>
    </recommendedName>
</protein>
<dbReference type="Gene3D" id="1.20.1090.10">
    <property type="entry name" value="Dehydroquinate synthase-like - alpha domain"/>
    <property type="match status" value="1"/>
</dbReference>
<comment type="cofactor">
    <cofactor evidence="3">
        <name>Co(2+)</name>
        <dbReference type="ChEBI" id="CHEBI:48828"/>
    </cofactor>
</comment>
<dbReference type="GO" id="GO:0000166">
    <property type="term" value="F:nucleotide binding"/>
    <property type="evidence" value="ECO:0007669"/>
    <property type="project" value="UniProtKB-KW"/>
</dbReference>
<keyword evidence="22" id="KW-1185">Reference proteome</keyword>
<comment type="caution">
    <text evidence="21">The sequence shown here is derived from an EMBL/GenBank/DDBJ whole genome shotgun (WGS) entry which is preliminary data.</text>
</comment>
<proteinExistence type="inferred from homology"/>
<evidence type="ECO:0000256" key="13">
    <source>
        <dbReference type="ARBA" id="ARBA00022833"/>
    </source>
</evidence>
<dbReference type="PANTHER" id="PTHR43622">
    <property type="entry name" value="3-DEHYDROQUINATE SYNTHASE"/>
    <property type="match status" value="1"/>
</dbReference>
<dbReference type="PIRSF" id="PIRSF001455">
    <property type="entry name" value="DHQ_synth"/>
    <property type="match status" value="1"/>
</dbReference>
<dbReference type="Gene3D" id="3.40.50.1970">
    <property type="match status" value="1"/>
</dbReference>
<name>A0A2G5NSU8_9STAP</name>
<comment type="pathway">
    <text evidence="5">Metabolic intermediate biosynthesis; chorismate biosynthesis; chorismate from D-erythrose 4-phosphate and phosphoenolpyruvate: step 2/7.</text>
</comment>
<sequence>MKLITNYQVDHKAKNYEIIVTENALEQEYDLSHYHKCFALIDTYVYRLHKAKIDAFMKRYDIEKVLIPSGEAVKTMHHFSTMTELLLEKNIKRNDCLIAIGGGATGDFTGYVAASLLRGISFIQVPTTILAHDAAIGGKTGINSKHGKNLIGAFKRPDRVIYDISFLNTLNDAELLSGFAEIVKHVLLNGNYKVNQISDIVNDDLSRLMQAFNKLDDLKDMNKMQTWITYGIQTKLNVVERDELESGVRKYLNFGHTLGHALEFSHKLPHGIAVIHGMMYALILSGYEENIIEKFYHWLIQLGYPEVEVKSFEHYYALLSKDKKNETDSISFVVMEQRQGHLENVFYLKSFEYGTLKKSFERWVTVLRSCYGEK</sequence>
<comment type="catalytic activity">
    <reaction evidence="1">
        <text>7-phospho-2-dehydro-3-deoxy-D-arabino-heptonate = 3-dehydroquinate + phosphate</text>
        <dbReference type="Rhea" id="RHEA:21968"/>
        <dbReference type="ChEBI" id="CHEBI:32364"/>
        <dbReference type="ChEBI" id="CHEBI:43474"/>
        <dbReference type="ChEBI" id="CHEBI:58394"/>
        <dbReference type="EC" id="4.2.3.4"/>
    </reaction>
</comment>
<dbReference type="CDD" id="cd08195">
    <property type="entry name" value="DHQS"/>
    <property type="match status" value="1"/>
</dbReference>
<keyword evidence="13" id="KW-0862">Zinc</keyword>
<keyword evidence="15" id="KW-0057">Aromatic amino acid biosynthesis</keyword>
<keyword evidence="9" id="KW-0963">Cytoplasm</keyword>
<dbReference type="Pfam" id="PF24621">
    <property type="entry name" value="DHQS_C"/>
    <property type="match status" value="1"/>
</dbReference>
<dbReference type="InterPro" id="IPR056179">
    <property type="entry name" value="DHQS_C"/>
</dbReference>
<evidence type="ECO:0000256" key="16">
    <source>
        <dbReference type="ARBA" id="ARBA00023239"/>
    </source>
</evidence>